<evidence type="ECO:0000256" key="3">
    <source>
        <dbReference type="SAM" id="MobiDB-lite"/>
    </source>
</evidence>
<dbReference type="AlphaFoldDB" id="A0A6L2MJ20"/>
<dbReference type="SUPFAM" id="SSF53098">
    <property type="entry name" value="Ribonuclease H-like"/>
    <property type="match status" value="1"/>
</dbReference>
<feature type="region of interest" description="Disordered" evidence="3">
    <location>
        <begin position="455"/>
        <end position="478"/>
    </location>
</feature>
<dbReference type="GO" id="GO:0003676">
    <property type="term" value="F:nucleic acid binding"/>
    <property type="evidence" value="ECO:0007669"/>
    <property type="project" value="InterPro"/>
</dbReference>
<dbReference type="GO" id="GO:0046872">
    <property type="term" value="F:metal ion binding"/>
    <property type="evidence" value="ECO:0007669"/>
    <property type="project" value="UniProtKB-KW"/>
</dbReference>
<feature type="domain" description="Reverse transcriptase Ty1/copia-type" evidence="4">
    <location>
        <begin position="727"/>
        <end position="811"/>
    </location>
</feature>
<dbReference type="InterPro" id="IPR036397">
    <property type="entry name" value="RNaseH_sf"/>
</dbReference>
<dbReference type="PANTHER" id="PTHR42648:SF21">
    <property type="entry name" value="CYSTEINE-RICH RLK (RECEPTOR-LIKE PROTEIN KINASE) 8"/>
    <property type="match status" value="1"/>
</dbReference>
<reference evidence="5" key="1">
    <citation type="journal article" date="2019" name="Sci. Rep.">
        <title>Draft genome of Tanacetum cinerariifolium, the natural source of mosquito coil.</title>
        <authorList>
            <person name="Yamashiro T."/>
            <person name="Shiraishi A."/>
            <person name="Satake H."/>
            <person name="Nakayama K."/>
        </authorList>
    </citation>
    <scope>NUCLEOTIDE SEQUENCE</scope>
</reference>
<keyword evidence="1" id="KW-0479">Metal-binding</keyword>
<dbReference type="EMBL" id="BKCJ010006792">
    <property type="protein sequence ID" value="GEU73968.1"/>
    <property type="molecule type" value="Genomic_DNA"/>
</dbReference>
<dbReference type="InterPro" id="IPR013103">
    <property type="entry name" value="RVT_2"/>
</dbReference>
<sequence length="1249" mass="142549">MNALAEYMILFGIDNRLPMLDKDLYDSWKSQMELYMQNKVHGRMIIESVENGLLIWPIIEENRVTRTKKYAKLTVAEKIQADYDMKATNIILQGLSADIYSLVNHHRVANLPLEWSKFVTDVKLVKDLHTTNFDQLHAYLEQHELYANEVRLLRKHNEDPLAFTEDLDTYDFNCDDISNAKAILMDNISNYGTDVISKDILLTVMNSMFLNDESVNMERKRNRSCDNCLNLDAELLKSQNAHNDLLKRYSQLKNYCISLKSSIQLNHEFFQKDESCDNQNAREIQEFFENNDLNAQLQDKDTTICKLKEIIKSMSEKSKEANVNYDYCEIKTKNEELENCVAKVISKNERLCKEINHVKQLDLDPLAPKLLENREFYIDYLKCAQEQADILRGIVKQAKANKPLDNALDFAYKHAQRIQELRVYVRDKCPNVINLSAKKVGFTPKKRSRKLGLKCSTSNCESKPTGNKKNVRVSQTPSRNMKNKVEVQPMKVNKKKRIVEPICDVDVKHLLVNANSICATYSGCSKHMTGNRSQLMNFVSKFLGKSKKSSHQPKAKDTNQEKLYLLHMDLYGPIRVANINGKRYILVIVDDYSRFTWVRFLRSKDEALETLREFYENVGISHQAYVARTPQKNGAEAINTTGYTQNSSLIRLRYNKTPYELMQDKKPDLSLFHVFGALYYPTNDNDDLGKLDVKPDIVPVAAAPRAIGLTNSPVSMLIDHDAPSTTNAAHENMKIFQMDVKTAFLNGELEGFVDQDNPLHVYKLKKALYSLKQAPRVWYDMLSSFLISQHFSNGAVDPTLFTRKGRNDLLLMTTKFKMSMMREMSFFLGLQICPIPRGPSDTPLCYLCTCERCGNFIIDGACLKYNSGAGNSFTYDLIPKSVNEIQRISNPPPQSHFKIYLCQLCESNSHYGYECSQRVPLINKPEPCYNQNFGDNDYPHDLPGVNPIIDHHCCYKCGDSLDDFFCHKCTCDFCGNGAHDGYNYPSEVPFNQTLPINLSLNIQNEPSDHELFINELIQQKINENAQSFLAIAIILDLPTVEPEDSLRIGDEHLDTISETKSDEFIKSSVENLVPSPSESEDLSDSECDVPACDNFTTFSNLLFDADDDFSSSDDESDTDEDISKKIYSNPLFDEEMISMEIDPHHFNAESDLKESLLNHDSSIISSSLKIGSLLDELPEFISKNSDAEIESFSPSPIPVEDSDSLMEEIDLILTPDDSMSPVIENDDYDSEMDMLILEELLSNDFLSLL</sequence>
<dbReference type="InterPro" id="IPR039537">
    <property type="entry name" value="Retrotran_Ty1/copia-like"/>
</dbReference>
<keyword evidence="2" id="KW-0378">Hydrolase</keyword>
<dbReference type="InterPro" id="IPR012337">
    <property type="entry name" value="RNaseH-like_sf"/>
</dbReference>
<evidence type="ECO:0000256" key="2">
    <source>
        <dbReference type="ARBA" id="ARBA00022801"/>
    </source>
</evidence>
<protein>
    <recommendedName>
        <fullName evidence="4">Reverse transcriptase Ty1/copia-type domain-containing protein</fullName>
    </recommendedName>
</protein>
<name>A0A6L2MJ20_TANCI</name>
<comment type="caution">
    <text evidence="5">The sequence shown here is derived from an EMBL/GenBank/DDBJ whole genome shotgun (WGS) entry which is preliminary data.</text>
</comment>
<dbReference type="GO" id="GO:0016787">
    <property type="term" value="F:hydrolase activity"/>
    <property type="evidence" value="ECO:0007669"/>
    <property type="project" value="UniProtKB-KW"/>
</dbReference>
<dbReference type="Pfam" id="PF07727">
    <property type="entry name" value="RVT_2"/>
    <property type="match status" value="1"/>
</dbReference>
<gene>
    <name evidence="5" type="ORF">Tci_045946</name>
</gene>
<organism evidence="5">
    <name type="scientific">Tanacetum cinerariifolium</name>
    <name type="common">Dalmatian daisy</name>
    <name type="synonym">Chrysanthemum cinerariifolium</name>
    <dbReference type="NCBI Taxonomy" id="118510"/>
    <lineage>
        <taxon>Eukaryota</taxon>
        <taxon>Viridiplantae</taxon>
        <taxon>Streptophyta</taxon>
        <taxon>Embryophyta</taxon>
        <taxon>Tracheophyta</taxon>
        <taxon>Spermatophyta</taxon>
        <taxon>Magnoliopsida</taxon>
        <taxon>eudicotyledons</taxon>
        <taxon>Gunneridae</taxon>
        <taxon>Pentapetalae</taxon>
        <taxon>asterids</taxon>
        <taxon>campanulids</taxon>
        <taxon>Asterales</taxon>
        <taxon>Asteraceae</taxon>
        <taxon>Asteroideae</taxon>
        <taxon>Anthemideae</taxon>
        <taxon>Anthemidinae</taxon>
        <taxon>Tanacetum</taxon>
    </lineage>
</organism>
<evidence type="ECO:0000259" key="4">
    <source>
        <dbReference type="Pfam" id="PF07727"/>
    </source>
</evidence>
<evidence type="ECO:0000256" key="1">
    <source>
        <dbReference type="ARBA" id="ARBA00022723"/>
    </source>
</evidence>
<proteinExistence type="predicted"/>
<evidence type="ECO:0000313" key="5">
    <source>
        <dbReference type="EMBL" id="GEU73968.1"/>
    </source>
</evidence>
<dbReference type="PANTHER" id="PTHR42648">
    <property type="entry name" value="TRANSPOSASE, PUTATIVE-RELATED"/>
    <property type="match status" value="1"/>
</dbReference>
<dbReference type="Gene3D" id="3.30.420.10">
    <property type="entry name" value="Ribonuclease H-like superfamily/Ribonuclease H"/>
    <property type="match status" value="1"/>
</dbReference>
<accession>A0A6L2MJ20</accession>